<dbReference type="Pfam" id="PF07963">
    <property type="entry name" value="N_methyl"/>
    <property type="match status" value="1"/>
</dbReference>
<reference evidence="11 12" key="1">
    <citation type="submission" date="2024-06" db="EMBL/GenBank/DDBJ databases">
        <title>Genomic Encyclopedia of Type Strains, Phase IV (KMG-IV): sequencing the most valuable type-strain genomes for metagenomic binning, comparative biology and taxonomic classification.</title>
        <authorList>
            <person name="Goeker M."/>
        </authorList>
    </citation>
    <scope>NUCLEOTIDE SEQUENCE [LARGE SCALE GENOMIC DNA]</scope>
    <source>
        <strain evidence="11 12">DSM 23520</strain>
    </source>
</reference>
<evidence type="ECO:0000256" key="6">
    <source>
        <dbReference type="ARBA" id="ARBA00022989"/>
    </source>
</evidence>
<dbReference type="NCBIfam" id="TIGR02532">
    <property type="entry name" value="IV_pilin_GFxxxE"/>
    <property type="match status" value="1"/>
</dbReference>
<keyword evidence="6 10" id="KW-1133">Transmembrane helix</keyword>
<evidence type="ECO:0000256" key="5">
    <source>
        <dbReference type="ARBA" id="ARBA00022692"/>
    </source>
</evidence>
<sequence length="100" mass="11130">MLRNEKGFTLIEMLIVMLIISVLLLLTIPNVVKHNQLVDDKGCDAFIELVQSQAQLYKLDQGQYPDTIETLETEGYIDQTTCSNNETLTISAEGDVSLAP</sequence>
<keyword evidence="7 10" id="KW-0472">Membrane</keyword>
<evidence type="ECO:0000313" key="12">
    <source>
        <dbReference type="Proteomes" id="UP001549167"/>
    </source>
</evidence>
<dbReference type="PROSITE" id="PS00409">
    <property type="entry name" value="PROKAR_NTER_METHYL"/>
    <property type="match status" value="1"/>
</dbReference>
<keyword evidence="3 10" id="KW-1003">Cell membrane</keyword>
<proteinExistence type="inferred from homology"/>
<dbReference type="InterPro" id="IPR016940">
    <property type="entry name" value="ComGC"/>
</dbReference>
<dbReference type="InterPro" id="IPR000983">
    <property type="entry name" value="Bac_GSPG_pilin"/>
</dbReference>
<evidence type="ECO:0000256" key="9">
    <source>
        <dbReference type="ARBA" id="ARBA00043982"/>
    </source>
</evidence>
<dbReference type="Gene3D" id="3.30.700.10">
    <property type="entry name" value="Glycoprotein, Type 4 Pilin"/>
    <property type="match status" value="1"/>
</dbReference>
<dbReference type="EMBL" id="JBEPMX010000015">
    <property type="protein sequence ID" value="MET3684285.1"/>
    <property type="molecule type" value="Genomic_DNA"/>
</dbReference>
<dbReference type="PIRSF" id="PIRSF029928">
    <property type="entry name" value="Late_competence_ComGC"/>
    <property type="match status" value="1"/>
</dbReference>
<comment type="caution">
    <text evidence="11">The sequence shown here is derived from an EMBL/GenBank/DDBJ whole genome shotgun (WGS) entry which is preliminary data.</text>
</comment>
<evidence type="ECO:0000256" key="8">
    <source>
        <dbReference type="ARBA" id="ARBA00023287"/>
    </source>
</evidence>
<comment type="function">
    <text evidence="10">Required for transformation and DNA binding.</text>
</comment>
<feature type="transmembrane region" description="Helical" evidence="10">
    <location>
        <begin position="7"/>
        <end position="28"/>
    </location>
</feature>
<name>A0ABV2L020_9BACI</name>
<keyword evidence="4" id="KW-0488">Methylation</keyword>
<organism evidence="11 12">
    <name type="scientific">Alkalibacillus flavidus</name>
    <dbReference type="NCBI Taxonomy" id="546021"/>
    <lineage>
        <taxon>Bacteria</taxon>
        <taxon>Bacillati</taxon>
        <taxon>Bacillota</taxon>
        <taxon>Bacilli</taxon>
        <taxon>Bacillales</taxon>
        <taxon>Bacillaceae</taxon>
        <taxon>Alkalibacillus</taxon>
    </lineage>
</organism>
<dbReference type="SUPFAM" id="SSF54523">
    <property type="entry name" value="Pili subunits"/>
    <property type="match status" value="1"/>
</dbReference>
<evidence type="ECO:0000313" key="11">
    <source>
        <dbReference type="EMBL" id="MET3684285.1"/>
    </source>
</evidence>
<evidence type="ECO:0000256" key="7">
    <source>
        <dbReference type="ARBA" id="ARBA00023136"/>
    </source>
</evidence>
<accession>A0ABV2L020</accession>
<dbReference type="RefSeq" id="WP_377946613.1">
    <property type="nucleotide sequence ID" value="NZ_JBEPMX010000015.1"/>
</dbReference>
<keyword evidence="5 10" id="KW-0812">Transmembrane</keyword>
<evidence type="ECO:0000256" key="4">
    <source>
        <dbReference type="ARBA" id="ARBA00022481"/>
    </source>
</evidence>
<keyword evidence="10" id="KW-0813">Transport</keyword>
<evidence type="ECO:0000256" key="2">
    <source>
        <dbReference type="ARBA" id="ARBA00004241"/>
    </source>
</evidence>
<evidence type="ECO:0000256" key="10">
    <source>
        <dbReference type="PIRNR" id="PIRNR029928"/>
    </source>
</evidence>
<keyword evidence="8 10" id="KW-0178">Competence</keyword>
<comment type="subunit">
    <text evidence="10">Homodimer.</text>
</comment>
<gene>
    <name evidence="11" type="ORF">ABID56_002411</name>
</gene>
<dbReference type="PRINTS" id="PR00813">
    <property type="entry name" value="BCTERIALGSPG"/>
</dbReference>
<dbReference type="Proteomes" id="UP001549167">
    <property type="component" value="Unassembled WGS sequence"/>
</dbReference>
<evidence type="ECO:0000256" key="1">
    <source>
        <dbReference type="ARBA" id="ARBA00004162"/>
    </source>
</evidence>
<keyword evidence="12" id="KW-1185">Reference proteome</keyword>
<protein>
    <recommendedName>
        <fullName evidence="10">ComG operon protein 3</fullName>
    </recommendedName>
</protein>
<comment type="similarity">
    <text evidence="9 10">Belongs to the ComGC family.</text>
</comment>
<comment type="subcellular location">
    <subcellularLocation>
        <location evidence="1">Cell membrane</location>
        <topology evidence="1">Single-pass membrane protein</topology>
    </subcellularLocation>
    <subcellularLocation>
        <location evidence="2">Cell surface</location>
    </subcellularLocation>
</comment>
<dbReference type="NCBIfam" id="NF040999">
    <property type="entry name" value="pilin_ComGC"/>
    <property type="match status" value="1"/>
</dbReference>
<dbReference type="InterPro" id="IPR012902">
    <property type="entry name" value="N_methyl_site"/>
</dbReference>
<evidence type="ECO:0000256" key="3">
    <source>
        <dbReference type="ARBA" id="ARBA00022475"/>
    </source>
</evidence>
<dbReference type="InterPro" id="IPR045584">
    <property type="entry name" value="Pilin-like"/>
</dbReference>